<gene>
    <name evidence="4" type="primary">LOC116301757</name>
</gene>
<dbReference type="AlphaFoldDB" id="A0A6P8IIZ0"/>
<dbReference type="PANTHER" id="PTHR28006:SF1">
    <property type="entry name" value="MONOPOLIN COMPLEX SUBUNIT CSM1"/>
    <property type="match status" value="1"/>
</dbReference>
<feature type="compositionally biased region" description="Acidic residues" evidence="2">
    <location>
        <begin position="1"/>
        <end position="10"/>
    </location>
</feature>
<protein>
    <submittedName>
        <fullName evidence="4">Uncharacterized protein LOC116301757</fullName>
    </submittedName>
</protein>
<dbReference type="RefSeq" id="XP_031566734.1">
    <property type="nucleotide sequence ID" value="XM_031710874.1"/>
</dbReference>
<reference evidence="4" key="1">
    <citation type="submission" date="2025-08" db="UniProtKB">
        <authorList>
            <consortium name="RefSeq"/>
        </authorList>
    </citation>
    <scope>IDENTIFICATION</scope>
    <source>
        <tissue evidence="4">Tentacle</tissue>
    </source>
</reference>
<organism evidence="3 4">
    <name type="scientific">Actinia tenebrosa</name>
    <name type="common">Australian red waratah sea anemone</name>
    <dbReference type="NCBI Taxonomy" id="6105"/>
    <lineage>
        <taxon>Eukaryota</taxon>
        <taxon>Metazoa</taxon>
        <taxon>Cnidaria</taxon>
        <taxon>Anthozoa</taxon>
        <taxon>Hexacorallia</taxon>
        <taxon>Actiniaria</taxon>
        <taxon>Actiniidae</taxon>
        <taxon>Actinia</taxon>
    </lineage>
</organism>
<evidence type="ECO:0000256" key="2">
    <source>
        <dbReference type="SAM" id="MobiDB-lite"/>
    </source>
</evidence>
<dbReference type="GeneID" id="116301757"/>
<keyword evidence="3" id="KW-1185">Reference proteome</keyword>
<dbReference type="InterPro" id="IPR040349">
    <property type="entry name" value="Csm1/Pcs1"/>
</dbReference>
<dbReference type="OrthoDB" id="5977530at2759"/>
<proteinExistence type="predicted"/>
<feature type="region of interest" description="Disordered" evidence="2">
    <location>
        <begin position="1"/>
        <end position="83"/>
    </location>
</feature>
<feature type="compositionally biased region" description="Low complexity" evidence="2">
    <location>
        <begin position="71"/>
        <end position="83"/>
    </location>
</feature>
<evidence type="ECO:0000313" key="3">
    <source>
        <dbReference type="Proteomes" id="UP000515163"/>
    </source>
</evidence>
<evidence type="ECO:0000256" key="1">
    <source>
        <dbReference type="SAM" id="Coils"/>
    </source>
</evidence>
<dbReference type="PANTHER" id="PTHR28006">
    <property type="entry name" value="MONOPOLIN COMPLEX SUBUNIT CSM1"/>
    <property type="match status" value="1"/>
</dbReference>
<name>A0A6P8IIZ0_ACTTE</name>
<accession>A0A6P8IIZ0</accession>
<dbReference type="InParanoid" id="A0A6P8IIZ0"/>
<evidence type="ECO:0000313" key="4">
    <source>
        <dbReference type="RefSeq" id="XP_031566734.1"/>
    </source>
</evidence>
<dbReference type="Proteomes" id="UP000515163">
    <property type="component" value="Unplaced"/>
</dbReference>
<dbReference type="KEGG" id="aten:116301757"/>
<feature type="compositionally biased region" description="Polar residues" evidence="2">
    <location>
        <begin position="24"/>
        <end position="49"/>
    </location>
</feature>
<dbReference type="GO" id="GO:0033551">
    <property type="term" value="C:monopolin complex"/>
    <property type="evidence" value="ECO:0007669"/>
    <property type="project" value="InterPro"/>
</dbReference>
<keyword evidence="1" id="KW-0175">Coiled coil</keyword>
<feature type="coiled-coil region" evidence="1">
    <location>
        <begin position="177"/>
        <end position="218"/>
    </location>
</feature>
<dbReference type="CDD" id="cd23787">
    <property type="entry name" value="RWD_CSM1"/>
    <property type="match status" value="1"/>
</dbReference>
<feature type="region of interest" description="Disordered" evidence="2">
    <location>
        <begin position="111"/>
        <end position="136"/>
    </location>
</feature>
<sequence length="368" mass="42098">MMKNNDDDETQSNTTAKVEKVESPQATNVQCVEQQTPYKSPVASRTRSFSALRRSYMRKKQNKEADKSNDMDMSSTSTSTESNVVENAGENFLQEREKEVEIPYQVKEIDSSTCNEGNSMKEGPDDHHVNSNNEDKNDQYYKNKFHEMVQNLKQMQEQFSQAHQNTHKNITAYDAFIKELRTSLEQEKRKNATIEEELREIKERLLMTSNEIELAKTNEQQHNNRSISTACIPQEPSQSEESSQLSEVEDLEKTETSTLLAMIKFYAGLTGITLSADIPPSNSELIESFCCAYRPKGPTGHVMAFRLTHDKEFQEYEYSPSFQTPKRGEFLHKIPGHLKETMYFNSDQAQSFLSSLIKACTESGSQKV</sequence>
<feature type="compositionally biased region" description="Basic and acidic residues" evidence="2">
    <location>
        <begin position="122"/>
        <end position="136"/>
    </location>
</feature>